<evidence type="ECO:0000256" key="5">
    <source>
        <dbReference type="ARBA" id="ARBA00022989"/>
    </source>
</evidence>
<evidence type="ECO:0000256" key="2">
    <source>
        <dbReference type="ARBA" id="ARBA00022064"/>
    </source>
</evidence>
<dbReference type="Pfam" id="PF06775">
    <property type="entry name" value="Seipin"/>
    <property type="match status" value="1"/>
</dbReference>
<dbReference type="CDD" id="cd23995">
    <property type="entry name" value="Seipin_BSCL2_like"/>
    <property type="match status" value="1"/>
</dbReference>
<proteinExistence type="predicted"/>
<dbReference type="RefSeq" id="XP_067170918.1">
    <property type="nucleotide sequence ID" value="XM_067314817.1"/>
</dbReference>
<dbReference type="PANTHER" id="PTHR21212">
    <property type="entry name" value="BERNARDINELLI-SEIP CONGENITAL LIPODYSTROPHY 2 HOMOLOG BSCL2 PROTEIN"/>
    <property type="match status" value="1"/>
</dbReference>
<evidence type="ECO:0000256" key="1">
    <source>
        <dbReference type="ARBA" id="ARBA00004477"/>
    </source>
</evidence>
<evidence type="ECO:0000313" key="10">
    <source>
        <dbReference type="Proteomes" id="UP001652627"/>
    </source>
</evidence>
<feature type="region of interest" description="Disordered" evidence="8">
    <location>
        <begin position="272"/>
        <end position="435"/>
    </location>
</feature>
<evidence type="ECO:0000313" key="11">
    <source>
        <dbReference type="RefSeq" id="XP_067170918.1"/>
    </source>
</evidence>
<dbReference type="InterPro" id="IPR009617">
    <property type="entry name" value="Seipin"/>
</dbReference>
<dbReference type="Proteomes" id="UP001652627">
    <property type="component" value="Chromosome 37"/>
</dbReference>
<sequence length="435" mass="46980">MAGGPGPLLQWAQEVGSVLLLRVRRTVLQTAILLCVALLLLWVSVFLYGSFYYSYMPTVSFVSPVHYSFRTDCGSPGPELCSFPTANISLVKANRDKVMMYGQLYRISLELELPESPVNQELGMFMVAMTCYTKGGRAVASSARAAMLHYRSGLLRTLDTLAFAGLFLSGFAEQKQTVEVELYSDYREDSYAPTVGAVLEIQSKRIQLYGAQLRIHAHFTGLRYLLYNFPVTSALLGVASNFAFLSVIILFSYLQWVWGSVWPWEPPAVQVGTDPLPRGQGVQGGQTLAQHHSAPQMSLRDRTGPQQRREELAAPGRGEGPGQGRQRDPRPGPDATGPAEEPDAEGTASSSGASLPGEDTEVIGPVADAAPAKESETSEDTEFEAVDKSSLLTEANFPPAEEVGGTPLPPPAEDGAVPVPVSTLGPRQRHTCSSS</sequence>
<dbReference type="GeneID" id="106491467"/>
<organism evidence="10 11">
    <name type="scientific">Apteryx mantelli</name>
    <name type="common">North Island brown kiwi</name>
    <dbReference type="NCBI Taxonomy" id="2696672"/>
    <lineage>
        <taxon>Eukaryota</taxon>
        <taxon>Metazoa</taxon>
        <taxon>Chordata</taxon>
        <taxon>Craniata</taxon>
        <taxon>Vertebrata</taxon>
        <taxon>Euteleostomi</taxon>
        <taxon>Archelosauria</taxon>
        <taxon>Archosauria</taxon>
        <taxon>Dinosauria</taxon>
        <taxon>Saurischia</taxon>
        <taxon>Theropoda</taxon>
        <taxon>Coelurosauria</taxon>
        <taxon>Aves</taxon>
        <taxon>Palaeognathae</taxon>
        <taxon>Apterygiformes</taxon>
        <taxon>Apterygidae</taxon>
        <taxon>Apteryx</taxon>
    </lineage>
</organism>
<feature type="compositionally biased region" description="Polar residues" evidence="8">
    <location>
        <begin position="285"/>
        <end position="296"/>
    </location>
</feature>
<reference evidence="11" key="1">
    <citation type="submission" date="2025-08" db="UniProtKB">
        <authorList>
            <consortium name="RefSeq"/>
        </authorList>
    </citation>
    <scope>IDENTIFICATION</scope>
    <source>
        <tissue evidence="11">Blood</tissue>
    </source>
</reference>
<feature type="transmembrane region" description="Helical" evidence="9">
    <location>
        <begin position="27"/>
        <end position="48"/>
    </location>
</feature>
<name>A0ABM4G150_9AVES</name>
<accession>A0ABM4G150</accession>
<feature type="compositionally biased region" description="Basic and acidic residues" evidence="8">
    <location>
        <begin position="299"/>
        <end position="312"/>
    </location>
</feature>
<comment type="subcellular location">
    <subcellularLocation>
        <location evidence="1">Endoplasmic reticulum membrane</location>
        <topology evidence="1">Multi-pass membrane protein</topology>
    </subcellularLocation>
</comment>
<dbReference type="PANTHER" id="PTHR21212:SF0">
    <property type="entry name" value="SEIPIN"/>
    <property type="match status" value="1"/>
</dbReference>
<keyword evidence="10" id="KW-1185">Reference proteome</keyword>
<keyword evidence="5 9" id="KW-1133">Transmembrane helix</keyword>
<evidence type="ECO:0000256" key="9">
    <source>
        <dbReference type="SAM" id="Phobius"/>
    </source>
</evidence>
<keyword evidence="4" id="KW-0256">Endoplasmic reticulum</keyword>
<gene>
    <name evidence="11" type="primary">BSCL2</name>
</gene>
<keyword evidence="3 9" id="KW-0812">Transmembrane</keyword>
<evidence type="ECO:0000256" key="4">
    <source>
        <dbReference type="ARBA" id="ARBA00022824"/>
    </source>
</evidence>
<evidence type="ECO:0000256" key="6">
    <source>
        <dbReference type="ARBA" id="ARBA00023098"/>
    </source>
</evidence>
<keyword evidence="6" id="KW-0443">Lipid metabolism</keyword>
<protein>
    <recommendedName>
        <fullName evidence="2">Seipin</fullName>
    </recommendedName>
</protein>
<keyword evidence="7 9" id="KW-0472">Membrane</keyword>
<feature type="transmembrane region" description="Helical" evidence="9">
    <location>
        <begin position="234"/>
        <end position="254"/>
    </location>
</feature>
<evidence type="ECO:0000256" key="8">
    <source>
        <dbReference type="SAM" id="MobiDB-lite"/>
    </source>
</evidence>
<evidence type="ECO:0000256" key="3">
    <source>
        <dbReference type="ARBA" id="ARBA00022692"/>
    </source>
</evidence>
<evidence type="ECO:0000256" key="7">
    <source>
        <dbReference type="ARBA" id="ARBA00023136"/>
    </source>
</evidence>